<dbReference type="Proteomes" id="UP001062846">
    <property type="component" value="Chromosome 12"/>
</dbReference>
<proteinExistence type="predicted"/>
<sequence>MCSSKRVALDKGGWIPVLNKQRKIGAKVGNETSIREGKSNGTKPLFTLFVDNLPEDVSQRWVRYLFNKFGVVKDVFIPGKRSKVTGKLFGFVRYDCEVSADMAISKANGLWIEDRKLFVKMAFFDQNKGNNDERQINPNQNLTRKNSNNMETNTRVESLTSGNATASTSYANAVKGVLGGKGTYANAVNDVLGGKGNDKRMQEGSFKGERKLCLKSDGNGWLYRSAVAKLHKLISIEELKAQMARMGVDNIMVRAMGGRSVILTCNNKEEMENLIKVNCLQRWFSEVKPWEGQATCIERFVWLCCYGFPLNGWSNNSFKAIGELWGTFICTDESTLRLTSFAMAKVLVATSVFDEIDEWINIQIEGKNYRVKVMEDPCDQPFKAEKQIPRDSLVSSQQQEDGDSKDEEDDDDLDDYMSNHDTGTDMNGEGNDVNKEATITEVVEDTNQDIEVVVDERNSEKDKNLVSGVSETNGSSFDVELNHAELNTPQRSGFLCENSLAIREVEPNLNEYHLLSS</sequence>
<name>A0ACC0LFI6_RHOML</name>
<protein>
    <submittedName>
        <fullName evidence="1">Uncharacterized protein</fullName>
    </submittedName>
</protein>
<reference evidence="1" key="1">
    <citation type="submission" date="2022-02" db="EMBL/GenBank/DDBJ databases">
        <title>Plant Genome Project.</title>
        <authorList>
            <person name="Zhang R.-G."/>
        </authorList>
    </citation>
    <scope>NUCLEOTIDE SEQUENCE</scope>
    <source>
        <strain evidence="1">AT1</strain>
    </source>
</reference>
<dbReference type="EMBL" id="CM046399">
    <property type="protein sequence ID" value="KAI8527296.1"/>
    <property type="molecule type" value="Genomic_DNA"/>
</dbReference>
<evidence type="ECO:0000313" key="1">
    <source>
        <dbReference type="EMBL" id="KAI8527296.1"/>
    </source>
</evidence>
<comment type="caution">
    <text evidence="1">The sequence shown here is derived from an EMBL/GenBank/DDBJ whole genome shotgun (WGS) entry which is preliminary data.</text>
</comment>
<gene>
    <name evidence="1" type="ORF">RHMOL_Rhmol12G0064100</name>
</gene>
<keyword evidence="2" id="KW-1185">Reference proteome</keyword>
<accession>A0ACC0LFI6</accession>
<evidence type="ECO:0000313" key="2">
    <source>
        <dbReference type="Proteomes" id="UP001062846"/>
    </source>
</evidence>
<organism evidence="1 2">
    <name type="scientific">Rhododendron molle</name>
    <name type="common">Chinese azalea</name>
    <name type="synonym">Azalea mollis</name>
    <dbReference type="NCBI Taxonomy" id="49168"/>
    <lineage>
        <taxon>Eukaryota</taxon>
        <taxon>Viridiplantae</taxon>
        <taxon>Streptophyta</taxon>
        <taxon>Embryophyta</taxon>
        <taxon>Tracheophyta</taxon>
        <taxon>Spermatophyta</taxon>
        <taxon>Magnoliopsida</taxon>
        <taxon>eudicotyledons</taxon>
        <taxon>Gunneridae</taxon>
        <taxon>Pentapetalae</taxon>
        <taxon>asterids</taxon>
        <taxon>Ericales</taxon>
        <taxon>Ericaceae</taxon>
        <taxon>Ericoideae</taxon>
        <taxon>Rhodoreae</taxon>
        <taxon>Rhododendron</taxon>
    </lineage>
</organism>